<dbReference type="GO" id="GO:0005737">
    <property type="term" value="C:cytoplasm"/>
    <property type="evidence" value="ECO:0007669"/>
    <property type="project" value="UniProtKB-SubCell"/>
</dbReference>
<dbReference type="Pfam" id="PF02036">
    <property type="entry name" value="SCP2"/>
    <property type="match status" value="1"/>
</dbReference>
<dbReference type="AlphaFoldDB" id="A0AAJ1BJB0"/>
<comment type="function">
    <text evidence="1">Required for ubiquinone (coenzyme Q) biosynthesis. Binds hydrophobic ubiquinone biosynthetic intermediates via its SCP2 domain and is essential for the stability of the Ubi complex. May constitute a docking platform where Ubi enzymes assemble and access their SCP2-bound polyprenyl substrates.</text>
</comment>
<dbReference type="HAMAP" id="MF_02215">
    <property type="entry name" value="UbiJ"/>
    <property type="match status" value="1"/>
</dbReference>
<evidence type="ECO:0000313" key="3">
    <source>
        <dbReference type="EMBL" id="MCH4295886.1"/>
    </source>
</evidence>
<keyword evidence="1" id="KW-0831">Ubiquinone biosynthesis</keyword>
<sequence length="205" mass="23089">MLPRELSLFVCGAVELGFEKLLAQTGASPRHYGLHGKRLAIELTELPFPLFLIFDDSVTVFSRYEAETDVRVKASVSALYALSQGESLSMLIKADRLDIDGDLNVLQGFSRLIKEQQFDIGEPLSRYIGDGPAHKLQSGGRWLGSELKRIGDKTLSHLAQLSTEEYRLAPHRIEFIHLKDNIDSLVQDTDTIEKRINQLRDRLTP</sequence>
<evidence type="ECO:0000259" key="2">
    <source>
        <dbReference type="Pfam" id="PF02036"/>
    </source>
</evidence>
<feature type="domain" description="SCP2" evidence="2">
    <location>
        <begin position="18"/>
        <end position="114"/>
    </location>
</feature>
<comment type="subcellular location">
    <subcellularLocation>
        <location evidence="1">Cytoplasm</location>
    </subcellularLocation>
</comment>
<dbReference type="InterPro" id="IPR036527">
    <property type="entry name" value="SCP2_sterol-bd_dom_sf"/>
</dbReference>
<comment type="caution">
    <text evidence="3">The sequence shown here is derived from an EMBL/GenBank/DDBJ whole genome shotgun (WGS) entry which is preliminary data.</text>
</comment>
<reference evidence="3 4" key="1">
    <citation type="submission" date="2022-02" db="EMBL/GenBank/DDBJ databases">
        <title>The genome sequence of Shewanella sp. 3B26.</title>
        <authorList>
            <person name="Du J."/>
        </authorList>
    </citation>
    <scope>NUCLEOTIDE SEQUENCE [LARGE SCALE GENOMIC DNA]</scope>
    <source>
        <strain evidence="3 4">3B26</strain>
    </source>
</reference>
<comment type="pathway">
    <text evidence="1">Cofactor biosynthesis; ubiquinone biosynthesis.</text>
</comment>
<protein>
    <recommendedName>
        <fullName evidence="1">Ubiquinone biosynthesis accessory factor UbiJ</fullName>
    </recommendedName>
</protein>
<evidence type="ECO:0000256" key="1">
    <source>
        <dbReference type="HAMAP-Rule" id="MF_02215"/>
    </source>
</evidence>
<dbReference type="PANTHER" id="PTHR38693:SF1">
    <property type="entry name" value="UBIQUINONE BIOSYNTHESIS ACCESSORY FACTOR UBIJ"/>
    <property type="match status" value="1"/>
</dbReference>
<keyword evidence="4" id="KW-1185">Reference proteome</keyword>
<dbReference type="Proteomes" id="UP001297581">
    <property type="component" value="Unassembled WGS sequence"/>
</dbReference>
<organism evidence="3 4">
    <name type="scientific">Shewanella zhuhaiensis</name>
    <dbReference type="NCBI Taxonomy" id="2919576"/>
    <lineage>
        <taxon>Bacteria</taxon>
        <taxon>Pseudomonadati</taxon>
        <taxon>Pseudomonadota</taxon>
        <taxon>Gammaproteobacteria</taxon>
        <taxon>Alteromonadales</taxon>
        <taxon>Shewanellaceae</taxon>
        <taxon>Shewanella</taxon>
    </lineage>
</organism>
<name>A0AAJ1BJB0_9GAMM</name>
<dbReference type="SUPFAM" id="SSF55718">
    <property type="entry name" value="SCP-like"/>
    <property type="match status" value="1"/>
</dbReference>
<accession>A0AAJ1BJB0</accession>
<dbReference type="InterPro" id="IPR003033">
    <property type="entry name" value="SCP2_sterol-bd_dom"/>
</dbReference>
<keyword evidence="1" id="KW-0963">Cytoplasm</keyword>
<comment type="similarity">
    <text evidence="1">Belongs to the UbiJ family.</text>
</comment>
<dbReference type="GO" id="GO:0006744">
    <property type="term" value="P:ubiquinone biosynthetic process"/>
    <property type="evidence" value="ECO:0007669"/>
    <property type="project" value="UniProtKB-UniRule"/>
</dbReference>
<dbReference type="InterPro" id="IPR038989">
    <property type="entry name" value="UbiJ"/>
</dbReference>
<dbReference type="PANTHER" id="PTHR38693">
    <property type="entry name" value="UBIQUINONE BIOSYNTHESIS PROTEIN UBIJ"/>
    <property type="match status" value="1"/>
</dbReference>
<dbReference type="EMBL" id="JAKUDL010000006">
    <property type="protein sequence ID" value="MCH4295886.1"/>
    <property type="molecule type" value="Genomic_DNA"/>
</dbReference>
<gene>
    <name evidence="1" type="primary">ubiJ</name>
    <name evidence="3" type="ORF">MJ923_16390</name>
</gene>
<evidence type="ECO:0000313" key="4">
    <source>
        <dbReference type="Proteomes" id="UP001297581"/>
    </source>
</evidence>
<proteinExistence type="inferred from homology"/>
<dbReference type="RefSeq" id="WP_240591998.1">
    <property type="nucleotide sequence ID" value="NZ_JAKUDL010000006.1"/>
</dbReference>